<accession>A0ABS6K941</accession>
<dbReference type="Proteomes" id="UP001314681">
    <property type="component" value="Unassembled WGS sequence"/>
</dbReference>
<feature type="region of interest" description="Disordered" evidence="4">
    <location>
        <begin position="25"/>
        <end position="56"/>
    </location>
</feature>
<feature type="chain" id="PRO_5045719156" evidence="5">
    <location>
        <begin position="20"/>
        <end position="471"/>
    </location>
</feature>
<name>A0ABS6K941_9FIRM</name>
<protein>
    <submittedName>
        <fullName evidence="6">Extracellular solute-binding protein</fullName>
    </submittedName>
</protein>
<comment type="similarity">
    <text evidence="1">Belongs to the bacterial solute-binding protein 1 family.</text>
</comment>
<feature type="compositionally biased region" description="Basic and acidic residues" evidence="4">
    <location>
        <begin position="46"/>
        <end position="56"/>
    </location>
</feature>
<dbReference type="PANTHER" id="PTHR43649:SF34">
    <property type="entry name" value="ABC TRANSPORTER PERIPLASMIC-BINDING PROTEIN YCJN-RELATED"/>
    <property type="match status" value="1"/>
</dbReference>
<evidence type="ECO:0000313" key="7">
    <source>
        <dbReference type="Proteomes" id="UP001314681"/>
    </source>
</evidence>
<dbReference type="SUPFAM" id="SSF53850">
    <property type="entry name" value="Periplasmic binding protein-like II"/>
    <property type="match status" value="1"/>
</dbReference>
<keyword evidence="7" id="KW-1185">Reference proteome</keyword>
<sequence>MKRVTVWMLIAAMVCTMFTGCGKKEADQSGAAPEKTAVPAEQSAQESKEPAKDAGGEKQKVSMWFWGPSPEQQEVLNKSLVETYNNSQDEYELVLEYRNSVDDDIAVALAAGEGPDIIYGSGPAFIMNYAEAGRLANLDEYAKQYGWEDKLTPPVYNTGFVKDSLYSLPSAMYCAGIFYNKDVLAEHNWEVPATVDELTKIMDEAQAAGLQSMLFGISGWKPSLDIVVSAFLNVYAGPQMIYDCLTGKESFNNEKMVKAVEISKEWYEKGYFTEDMYAIGSSDCAQMLLDGASPFALNGSSGYQRMATFFLGDDQDKVGFLPFPSLTGDTEYILATTATWSINENSKCKDAAAAVLDILVSEEFTKEMTAVWPGYWTGALNDFSNIDTSGMSVLGRQSTEAMVPLAKAVQEGKFGYYSSTFFPSATADELTNIDTVWMGETTAQEFMDHVAEIFKGEFEKGLVPKVEEPGK</sequence>
<organism evidence="6 7">
    <name type="scientific">Diplocloster modestus</name>
    <dbReference type="NCBI Taxonomy" id="2850322"/>
    <lineage>
        <taxon>Bacteria</taxon>
        <taxon>Bacillati</taxon>
        <taxon>Bacillota</taxon>
        <taxon>Clostridia</taxon>
        <taxon>Lachnospirales</taxon>
        <taxon>Lachnospiraceae</taxon>
        <taxon>Diplocloster</taxon>
    </lineage>
</organism>
<dbReference type="Pfam" id="PF01547">
    <property type="entry name" value="SBP_bac_1"/>
    <property type="match status" value="1"/>
</dbReference>
<reference evidence="6 7" key="1">
    <citation type="submission" date="2021-06" db="EMBL/GenBank/DDBJ databases">
        <title>Description of novel taxa of the family Lachnospiraceae.</title>
        <authorList>
            <person name="Chaplin A.V."/>
            <person name="Sokolova S.R."/>
            <person name="Pikina A.P."/>
            <person name="Korzhanova M."/>
            <person name="Belova V."/>
            <person name="Korostin D."/>
            <person name="Efimov B.A."/>
        </authorList>
    </citation>
    <scope>NUCLEOTIDE SEQUENCE [LARGE SCALE GENOMIC DNA]</scope>
    <source>
        <strain evidence="6 7">ASD4241</strain>
    </source>
</reference>
<dbReference type="RefSeq" id="WP_238726933.1">
    <property type="nucleotide sequence ID" value="NZ_JAHQCX010000008.1"/>
</dbReference>
<dbReference type="InterPro" id="IPR006059">
    <property type="entry name" value="SBP"/>
</dbReference>
<dbReference type="PANTHER" id="PTHR43649">
    <property type="entry name" value="ARABINOSE-BINDING PROTEIN-RELATED"/>
    <property type="match status" value="1"/>
</dbReference>
<dbReference type="PROSITE" id="PS51257">
    <property type="entry name" value="PROKAR_LIPOPROTEIN"/>
    <property type="match status" value="1"/>
</dbReference>
<keyword evidence="2" id="KW-0813">Transport</keyword>
<evidence type="ECO:0000256" key="2">
    <source>
        <dbReference type="ARBA" id="ARBA00022448"/>
    </source>
</evidence>
<evidence type="ECO:0000256" key="4">
    <source>
        <dbReference type="SAM" id="MobiDB-lite"/>
    </source>
</evidence>
<evidence type="ECO:0000256" key="3">
    <source>
        <dbReference type="ARBA" id="ARBA00022729"/>
    </source>
</evidence>
<dbReference type="InterPro" id="IPR050490">
    <property type="entry name" value="Bact_solute-bd_prot1"/>
</dbReference>
<dbReference type="Gene3D" id="3.40.190.10">
    <property type="entry name" value="Periplasmic binding protein-like II"/>
    <property type="match status" value="2"/>
</dbReference>
<comment type="caution">
    <text evidence="6">The sequence shown here is derived from an EMBL/GenBank/DDBJ whole genome shotgun (WGS) entry which is preliminary data.</text>
</comment>
<evidence type="ECO:0000256" key="5">
    <source>
        <dbReference type="SAM" id="SignalP"/>
    </source>
</evidence>
<gene>
    <name evidence="6" type="ORF">KTH90_13485</name>
</gene>
<proteinExistence type="inferred from homology"/>
<feature type="signal peptide" evidence="5">
    <location>
        <begin position="1"/>
        <end position="19"/>
    </location>
</feature>
<evidence type="ECO:0000313" key="6">
    <source>
        <dbReference type="EMBL" id="MBU9727030.1"/>
    </source>
</evidence>
<dbReference type="EMBL" id="JAHQCX010000008">
    <property type="protein sequence ID" value="MBU9727030.1"/>
    <property type="molecule type" value="Genomic_DNA"/>
</dbReference>
<keyword evidence="3 5" id="KW-0732">Signal</keyword>
<evidence type="ECO:0000256" key="1">
    <source>
        <dbReference type="ARBA" id="ARBA00008520"/>
    </source>
</evidence>